<dbReference type="InterPro" id="IPR006059">
    <property type="entry name" value="SBP"/>
</dbReference>
<keyword evidence="2" id="KW-0813">Transport</keyword>
<dbReference type="PANTHER" id="PTHR43649">
    <property type="entry name" value="ARABINOSE-BINDING PROTEIN-RELATED"/>
    <property type="match status" value="1"/>
</dbReference>
<evidence type="ECO:0000256" key="2">
    <source>
        <dbReference type="ARBA" id="ARBA00022448"/>
    </source>
</evidence>
<organism evidence="5 7">
    <name type="scientific">Streptomyces zaomyceticus</name>
    <dbReference type="NCBI Taxonomy" id="68286"/>
    <lineage>
        <taxon>Bacteria</taxon>
        <taxon>Bacillati</taxon>
        <taxon>Actinomycetota</taxon>
        <taxon>Actinomycetes</taxon>
        <taxon>Kitasatosporales</taxon>
        <taxon>Streptomycetaceae</taxon>
        <taxon>Streptomyces</taxon>
    </lineage>
</organism>
<dbReference type="InterPro" id="IPR006061">
    <property type="entry name" value="SBP_1_CS"/>
</dbReference>
<reference evidence="5 7" key="1">
    <citation type="submission" date="2022-10" db="EMBL/GenBank/DDBJ databases">
        <title>The complete genomes of actinobacterial strains from the NBC collection.</title>
        <authorList>
            <person name="Joergensen T.S."/>
            <person name="Alvarez Arevalo M."/>
            <person name="Sterndorff E.B."/>
            <person name="Faurdal D."/>
            <person name="Vuksanovic O."/>
            <person name="Mourched A.-S."/>
            <person name="Charusanti P."/>
            <person name="Shaw S."/>
            <person name="Blin K."/>
            <person name="Weber T."/>
        </authorList>
    </citation>
    <scope>NUCLEOTIDE SEQUENCE [LARGE SCALE GENOMIC DNA]</scope>
    <source>
        <strain evidence="5 7">NBC_00123</strain>
    </source>
</reference>
<evidence type="ECO:0000313" key="7">
    <source>
        <dbReference type="Proteomes" id="UP001622594"/>
    </source>
</evidence>
<evidence type="ECO:0000256" key="4">
    <source>
        <dbReference type="SAM" id="SignalP"/>
    </source>
</evidence>
<dbReference type="PROSITE" id="PS01037">
    <property type="entry name" value="SBP_BACTERIAL_1"/>
    <property type="match status" value="1"/>
</dbReference>
<evidence type="ECO:0000256" key="3">
    <source>
        <dbReference type="ARBA" id="ARBA00022729"/>
    </source>
</evidence>
<dbReference type="InterPro" id="IPR050490">
    <property type="entry name" value="Bact_solute-bd_prot1"/>
</dbReference>
<evidence type="ECO:0000313" key="6">
    <source>
        <dbReference type="EMBL" id="WTR75172.1"/>
    </source>
</evidence>
<dbReference type="CDD" id="cd13585">
    <property type="entry name" value="PBP2_TMBP_like"/>
    <property type="match status" value="1"/>
</dbReference>
<gene>
    <name evidence="5" type="ORF">OG814_00430</name>
    <name evidence="6" type="ORF">OG814_40900</name>
</gene>
<dbReference type="PROSITE" id="PS51257">
    <property type="entry name" value="PROKAR_LIPOPROTEIN"/>
    <property type="match status" value="1"/>
</dbReference>
<feature type="chain" id="PRO_5045034435" evidence="4">
    <location>
        <begin position="26"/>
        <end position="446"/>
    </location>
</feature>
<proteinExistence type="inferred from homology"/>
<evidence type="ECO:0000256" key="1">
    <source>
        <dbReference type="ARBA" id="ARBA00008520"/>
    </source>
</evidence>
<name>A0ABZ1KZZ5_9ACTN</name>
<comment type="similarity">
    <text evidence="1">Belongs to the bacterial solute-binding protein 1 family.</text>
</comment>
<dbReference type="EMBL" id="CP108188">
    <property type="protein sequence ID" value="WTR67846.1"/>
    <property type="molecule type" value="Genomic_DNA"/>
</dbReference>
<dbReference type="Pfam" id="PF01547">
    <property type="entry name" value="SBP_bac_1"/>
    <property type="match status" value="1"/>
</dbReference>
<dbReference type="EMBL" id="CP108188">
    <property type="protein sequence ID" value="WTR75172.1"/>
    <property type="molecule type" value="Genomic_DNA"/>
</dbReference>
<protein>
    <submittedName>
        <fullName evidence="5">Extracellular solute-binding protein</fullName>
    </submittedName>
</protein>
<keyword evidence="7" id="KW-1185">Reference proteome</keyword>
<dbReference type="SUPFAM" id="SSF53850">
    <property type="entry name" value="Periplasmic binding protein-like II"/>
    <property type="match status" value="1"/>
</dbReference>
<dbReference type="PANTHER" id="PTHR43649:SF14">
    <property type="entry name" value="BLR3389 PROTEIN"/>
    <property type="match status" value="1"/>
</dbReference>
<dbReference type="Gene3D" id="3.40.190.10">
    <property type="entry name" value="Periplasmic binding protein-like II"/>
    <property type="match status" value="1"/>
</dbReference>
<accession>A0ABZ1KZZ5</accession>
<dbReference type="Proteomes" id="UP001622594">
    <property type="component" value="Chromosome"/>
</dbReference>
<keyword evidence="3 4" id="KW-0732">Signal</keyword>
<feature type="signal peptide" evidence="4">
    <location>
        <begin position="1"/>
        <end position="25"/>
    </location>
</feature>
<evidence type="ECO:0000313" key="5">
    <source>
        <dbReference type="EMBL" id="WTR67846.1"/>
    </source>
</evidence>
<sequence length="446" mass="47642">MRTHTTRRLLGALAVLATLTLTATACGSDAPDVSSGDGSPKDVEAALRKGGKVTVWAWEPTLKKVAADFEKKYPQVDVELVNAGTGDKQYTALQNALAAGSGAPDVAQVEYYALGQFTIGKSVEELSPYGATKHATSFTSGPWNAVSEDKAIYALPMDSGPMAFFYNKKVFDKHGIQAPTTWDEYVEAARALHQADPKVFITNDTGDAGATTSLIWQAGGRPYRTEGTDVTVNFDDEGTRKYTATWQKLLDEKLVAPISSWSDAWYKGLADGSIATLSIGAWMPANLTSGVASASGDWRVAPLPQWTKGDKTSAENGGSSLTVPKAAKNKELAYAFTEFATTGAGASSRVAAGAFPATRADLESEAFLDAKFPYFGGQQANRVFAESARNVGENWSYLPFQVYANSVFNDTAGKAYVSPTKLSDGLKAWQETSVKYGNDQGFTVNK</sequence>
<dbReference type="RefSeq" id="WP_327159423.1">
    <property type="nucleotide sequence ID" value="NZ_CP108062.1"/>
</dbReference>